<protein>
    <recommendedName>
        <fullName evidence="4">Chemotaxis protein</fullName>
    </recommendedName>
</protein>
<feature type="region of interest" description="Disordered" evidence="1">
    <location>
        <begin position="58"/>
        <end position="101"/>
    </location>
</feature>
<dbReference type="EMBL" id="JTHG01000219">
    <property type="protein sequence ID" value="KMO17435.1"/>
    <property type="molecule type" value="Genomic_DNA"/>
</dbReference>
<dbReference type="Proteomes" id="UP000036471">
    <property type="component" value="Unassembled WGS sequence"/>
</dbReference>
<organism evidence="2 3">
    <name type="scientific">Methylobacterium indicum</name>
    <dbReference type="NCBI Taxonomy" id="1775910"/>
    <lineage>
        <taxon>Bacteria</taxon>
        <taxon>Pseudomonadati</taxon>
        <taxon>Pseudomonadota</taxon>
        <taxon>Alphaproteobacteria</taxon>
        <taxon>Hyphomicrobiales</taxon>
        <taxon>Methylobacteriaceae</taxon>
        <taxon>Methylobacterium</taxon>
    </lineage>
</organism>
<name>A0ABR5H2B1_9HYPH</name>
<evidence type="ECO:0008006" key="4">
    <source>
        <dbReference type="Google" id="ProtNLM"/>
    </source>
</evidence>
<feature type="compositionally biased region" description="Low complexity" evidence="1">
    <location>
        <begin position="58"/>
        <end position="73"/>
    </location>
</feature>
<evidence type="ECO:0000256" key="1">
    <source>
        <dbReference type="SAM" id="MobiDB-lite"/>
    </source>
</evidence>
<sequence>ASEQVSATSEELAAQAEQLQATIAYFRIGEGEAQTDAAVGQLRRTAARMAAPVKAKASLTAAPKLASKPAAKTGRPAQPRSGGFAFDMGEDEDDAAFKRSA</sequence>
<comment type="caution">
    <text evidence="2">The sequence shown here is derived from an EMBL/GenBank/DDBJ whole genome shotgun (WGS) entry which is preliminary data.</text>
</comment>
<feature type="non-terminal residue" evidence="2">
    <location>
        <position position="1"/>
    </location>
</feature>
<evidence type="ECO:0000313" key="2">
    <source>
        <dbReference type="EMBL" id="KMO17435.1"/>
    </source>
</evidence>
<gene>
    <name evidence="2" type="ORF">QR79_21735</name>
</gene>
<accession>A0ABR5H2B1</accession>
<keyword evidence="3" id="KW-1185">Reference proteome</keyword>
<evidence type="ECO:0000313" key="3">
    <source>
        <dbReference type="Proteomes" id="UP000036471"/>
    </source>
</evidence>
<proteinExistence type="predicted"/>
<reference evidence="2 3" key="1">
    <citation type="submission" date="2014-11" db="EMBL/GenBank/DDBJ databases">
        <title>Comparative genomics of Methylobacterium species.</title>
        <authorList>
            <person name="Chaudhry V."/>
            <person name="Patil P.B."/>
        </authorList>
    </citation>
    <scope>NUCLEOTIDE SEQUENCE [LARGE SCALE GENOMIC DNA]</scope>
    <source>
        <strain evidence="2 3">SE3.6</strain>
    </source>
</reference>